<dbReference type="Proteomes" id="UP000772434">
    <property type="component" value="Unassembled WGS sequence"/>
</dbReference>
<keyword evidence="3" id="KW-1185">Reference proteome</keyword>
<evidence type="ECO:0000313" key="2">
    <source>
        <dbReference type="EMBL" id="KAF9073216.1"/>
    </source>
</evidence>
<evidence type="ECO:0000256" key="1">
    <source>
        <dbReference type="SAM" id="MobiDB-lite"/>
    </source>
</evidence>
<comment type="caution">
    <text evidence="2">The sequence shown here is derived from an EMBL/GenBank/DDBJ whole genome shotgun (WGS) entry which is preliminary data.</text>
</comment>
<reference evidence="2" key="1">
    <citation type="submission" date="2020-11" db="EMBL/GenBank/DDBJ databases">
        <authorList>
            <consortium name="DOE Joint Genome Institute"/>
            <person name="Ahrendt S."/>
            <person name="Riley R."/>
            <person name="Andreopoulos W."/>
            <person name="Labutti K."/>
            <person name="Pangilinan J."/>
            <person name="Ruiz-Duenas F.J."/>
            <person name="Barrasa J.M."/>
            <person name="Sanchez-Garcia M."/>
            <person name="Camarero S."/>
            <person name="Miyauchi S."/>
            <person name="Serrano A."/>
            <person name="Linde D."/>
            <person name="Babiker R."/>
            <person name="Drula E."/>
            <person name="Ayuso-Fernandez I."/>
            <person name="Pacheco R."/>
            <person name="Padilla G."/>
            <person name="Ferreira P."/>
            <person name="Barriuso J."/>
            <person name="Kellner H."/>
            <person name="Castanera R."/>
            <person name="Alfaro M."/>
            <person name="Ramirez L."/>
            <person name="Pisabarro A.G."/>
            <person name="Kuo A."/>
            <person name="Tritt A."/>
            <person name="Lipzen A."/>
            <person name="He G."/>
            <person name="Yan M."/>
            <person name="Ng V."/>
            <person name="Cullen D."/>
            <person name="Martin F."/>
            <person name="Rosso M.-N."/>
            <person name="Henrissat B."/>
            <person name="Hibbett D."/>
            <person name="Martinez A.T."/>
            <person name="Grigoriev I.V."/>
        </authorList>
    </citation>
    <scope>NUCLEOTIDE SEQUENCE</scope>
    <source>
        <strain evidence="2">AH 40177</strain>
    </source>
</reference>
<organism evidence="2 3">
    <name type="scientific">Rhodocollybia butyracea</name>
    <dbReference type="NCBI Taxonomy" id="206335"/>
    <lineage>
        <taxon>Eukaryota</taxon>
        <taxon>Fungi</taxon>
        <taxon>Dikarya</taxon>
        <taxon>Basidiomycota</taxon>
        <taxon>Agaricomycotina</taxon>
        <taxon>Agaricomycetes</taxon>
        <taxon>Agaricomycetidae</taxon>
        <taxon>Agaricales</taxon>
        <taxon>Marasmiineae</taxon>
        <taxon>Omphalotaceae</taxon>
        <taxon>Rhodocollybia</taxon>
    </lineage>
</organism>
<feature type="compositionally biased region" description="Polar residues" evidence="1">
    <location>
        <begin position="22"/>
        <end position="45"/>
    </location>
</feature>
<feature type="region of interest" description="Disordered" evidence="1">
    <location>
        <begin position="22"/>
        <end position="64"/>
    </location>
</feature>
<feature type="region of interest" description="Disordered" evidence="1">
    <location>
        <begin position="175"/>
        <end position="194"/>
    </location>
</feature>
<proteinExistence type="predicted"/>
<sequence>MHSQKILPNCYSSSMAKFKASESTSAANHYRSPVSSAASQFNDASINPGPIHYSTGSDSEEEMVCRQTPLTEADLARARASLDEIHAGLDLSSYDDDSDSGFEERWGWTRRVAGSQSSSRSSSPVSQLGVERGLSQHPRGFSPNHFHADTEPMNGRESVKGPCSDVHCPKCTRWRNSADLPEKPSSVSSRGPERTEVIVGDWSYSLGLNEDPEKLERLGYLKSSLEDGKKVYRDTYEPL</sequence>
<gene>
    <name evidence="2" type="ORF">BDP27DRAFT_1417353</name>
</gene>
<feature type="compositionally biased region" description="Low complexity" evidence="1">
    <location>
        <begin position="115"/>
        <end position="126"/>
    </location>
</feature>
<name>A0A9P5UBL8_9AGAR</name>
<dbReference type="EMBL" id="JADNRY010000019">
    <property type="protein sequence ID" value="KAF9073216.1"/>
    <property type="molecule type" value="Genomic_DNA"/>
</dbReference>
<feature type="region of interest" description="Disordered" evidence="1">
    <location>
        <begin position="110"/>
        <end position="162"/>
    </location>
</feature>
<evidence type="ECO:0000313" key="3">
    <source>
        <dbReference type="Proteomes" id="UP000772434"/>
    </source>
</evidence>
<accession>A0A9P5UBL8</accession>
<dbReference type="AlphaFoldDB" id="A0A9P5UBL8"/>
<protein>
    <submittedName>
        <fullName evidence="2">Uncharacterized protein</fullName>
    </submittedName>
</protein>